<gene>
    <name evidence="2" type="ORF">ACFP0N_17400</name>
</gene>
<sequence length="290" mass="32167">MKLAWLNLEHDGWTSDGRLGGNFDRWYDTYEYLAAEHPDIDILFRQEMTHSGDGGQYLLGEAERITGLRGFIAAATNRDSPNPPGVAFNPDRFRFAGQYQVTSGWQHPPCVVKVALREVENVTLQLVSFHLAYNDPPSRAKEARALAGWTNPQRPVIAAGDRNSYGDTEQVDMSGCRDPAHVQHRTTDGSTPDREPHRILSNGGFTALLQHAHTLGIDEAAAGTASMYERVQARQGPPRQVDERYASGTIHRSIRGARVIRLPTTDHALCIVESDDEAFAEELDNHSQAV</sequence>
<dbReference type="Gene3D" id="3.60.10.10">
    <property type="entry name" value="Endonuclease/exonuclease/phosphatase"/>
    <property type="match status" value="1"/>
</dbReference>
<feature type="compositionally biased region" description="Basic and acidic residues" evidence="1">
    <location>
        <begin position="178"/>
        <end position="195"/>
    </location>
</feature>
<dbReference type="RefSeq" id="WP_345330621.1">
    <property type="nucleotide sequence ID" value="NZ_BAAAVH010000123.1"/>
</dbReference>
<feature type="region of interest" description="Disordered" evidence="1">
    <location>
        <begin position="155"/>
        <end position="195"/>
    </location>
</feature>
<name>A0ABW1F0R2_9ACTN</name>
<comment type="caution">
    <text evidence="2">The sequence shown here is derived from an EMBL/GenBank/DDBJ whole genome shotgun (WGS) entry which is preliminary data.</text>
</comment>
<dbReference type="EMBL" id="JBHSOD010000020">
    <property type="protein sequence ID" value="MFC5886744.1"/>
    <property type="molecule type" value="Genomic_DNA"/>
</dbReference>
<reference evidence="3" key="1">
    <citation type="journal article" date="2019" name="Int. J. Syst. Evol. Microbiol.">
        <title>The Global Catalogue of Microorganisms (GCM) 10K type strain sequencing project: providing services to taxonomists for standard genome sequencing and annotation.</title>
        <authorList>
            <consortium name="The Broad Institute Genomics Platform"/>
            <consortium name="The Broad Institute Genome Sequencing Center for Infectious Disease"/>
            <person name="Wu L."/>
            <person name="Ma J."/>
        </authorList>
    </citation>
    <scope>NUCLEOTIDE SEQUENCE [LARGE SCALE GENOMIC DNA]</scope>
    <source>
        <strain evidence="3">CGMCC 4.1469</strain>
    </source>
</reference>
<dbReference type="InterPro" id="IPR036691">
    <property type="entry name" value="Endo/exonu/phosph_ase_sf"/>
</dbReference>
<dbReference type="Proteomes" id="UP001596067">
    <property type="component" value="Unassembled WGS sequence"/>
</dbReference>
<evidence type="ECO:0008006" key="4">
    <source>
        <dbReference type="Google" id="ProtNLM"/>
    </source>
</evidence>
<protein>
    <recommendedName>
        <fullName evidence="4">Endonuclease/exonuclease/phosphatase domain-containing protein</fullName>
    </recommendedName>
</protein>
<accession>A0ABW1F0R2</accession>
<evidence type="ECO:0000256" key="1">
    <source>
        <dbReference type="SAM" id="MobiDB-lite"/>
    </source>
</evidence>
<proteinExistence type="predicted"/>
<keyword evidence="3" id="KW-1185">Reference proteome</keyword>
<organism evidence="2 3">
    <name type="scientific">Kitasatospora aburaviensis</name>
    <dbReference type="NCBI Taxonomy" id="67265"/>
    <lineage>
        <taxon>Bacteria</taxon>
        <taxon>Bacillati</taxon>
        <taxon>Actinomycetota</taxon>
        <taxon>Actinomycetes</taxon>
        <taxon>Kitasatosporales</taxon>
        <taxon>Streptomycetaceae</taxon>
        <taxon>Kitasatospora</taxon>
    </lineage>
</organism>
<evidence type="ECO:0000313" key="2">
    <source>
        <dbReference type="EMBL" id="MFC5886744.1"/>
    </source>
</evidence>
<dbReference type="SUPFAM" id="SSF56219">
    <property type="entry name" value="DNase I-like"/>
    <property type="match status" value="1"/>
</dbReference>
<evidence type="ECO:0000313" key="3">
    <source>
        <dbReference type="Proteomes" id="UP001596067"/>
    </source>
</evidence>